<dbReference type="SFLD" id="SFLDG01070">
    <property type="entry name" value="PLP-dependent"/>
    <property type="match status" value="1"/>
</dbReference>
<dbReference type="InterPro" id="IPR007197">
    <property type="entry name" value="rSAM"/>
</dbReference>
<dbReference type="EMBL" id="AP021889">
    <property type="protein sequence ID" value="BBP46600.1"/>
    <property type="molecule type" value="Genomic_DNA"/>
</dbReference>
<dbReference type="GO" id="GO:0051539">
    <property type="term" value="F:4 iron, 4 sulfur cluster binding"/>
    <property type="evidence" value="ECO:0007669"/>
    <property type="project" value="UniProtKB-KW"/>
</dbReference>
<reference evidence="18" key="1">
    <citation type="submission" date="2019-11" db="EMBL/GenBank/DDBJ databases">
        <title>Isolation and characterization of two novel species in the genus Thiomicrorhabdus.</title>
        <authorList>
            <person name="Mochizuki J."/>
            <person name="Kojima H."/>
            <person name="Fukui M."/>
        </authorList>
    </citation>
    <scope>NUCLEOTIDE SEQUENCE [LARGE SCALE GENOMIC DNA]</scope>
    <source>
        <strain evidence="18">aks77</strain>
    </source>
</reference>
<evidence type="ECO:0000256" key="10">
    <source>
        <dbReference type="ARBA" id="ARBA00023004"/>
    </source>
</evidence>
<dbReference type="Pfam" id="PF13353">
    <property type="entry name" value="Fer4_12"/>
    <property type="match status" value="1"/>
</dbReference>
<feature type="binding site" evidence="14">
    <location>
        <position position="107"/>
    </location>
    <ligand>
        <name>[4Fe-4S] cluster</name>
        <dbReference type="ChEBI" id="CHEBI:49883"/>
        <note>4Fe-4S-S-AdoMet</note>
    </ligand>
</feature>
<dbReference type="AlphaFoldDB" id="A0A6F8PXA6"/>
<keyword evidence="6 14" id="KW-0004">4Fe-4S</keyword>
<dbReference type="GO" id="GO:0016853">
    <property type="term" value="F:isomerase activity"/>
    <property type="evidence" value="ECO:0007669"/>
    <property type="project" value="UniProtKB-KW"/>
</dbReference>
<dbReference type="InterPro" id="IPR013785">
    <property type="entry name" value="Aldolase_TIM"/>
</dbReference>
<evidence type="ECO:0000256" key="7">
    <source>
        <dbReference type="ARBA" id="ARBA00022691"/>
    </source>
</evidence>
<dbReference type="Proteomes" id="UP000501726">
    <property type="component" value="Chromosome"/>
</dbReference>
<proteinExistence type="inferred from homology"/>
<comment type="cofactor">
    <cofactor evidence="2 15">
        <name>pyridoxal 5'-phosphate</name>
        <dbReference type="ChEBI" id="CHEBI:597326"/>
    </cofactor>
</comment>
<dbReference type="PANTHER" id="PTHR30538:SF1">
    <property type="entry name" value="L-LYSINE 2,3-AMINOMUTASE"/>
    <property type="match status" value="1"/>
</dbReference>
<evidence type="ECO:0000313" key="18">
    <source>
        <dbReference type="Proteomes" id="UP000501726"/>
    </source>
</evidence>
<evidence type="ECO:0000256" key="8">
    <source>
        <dbReference type="ARBA" id="ARBA00022723"/>
    </source>
</evidence>
<gene>
    <name evidence="17" type="ORF">THMIRHAS_19730</name>
</gene>
<keyword evidence="18" id="KW-1185">Reference proteome</keyword>
<evidence type="ECO:0000256" key="4">
    <source>
        <dbReference type="ARBA" id="ARBA00008703"/>
    </source>
</evidence>
<comment type="similarity">
    <text evidence="4">Belongs to the radical SAM superfamily. KamA family.</text>
</comment>
<dbReference type="SUPFAM" id="SSF102114">
    <property type="entry name" value="Radical SAM enzymes"/>
    <property type="match status" value="1"/>
</dbReference>
<evidence type="ECO:0000256" key="5">
    <source>
        <dbReference type="ARBA" id="ARBA00022363"/>
    </source>
</evidence>
<dbReference type="SFLD" id="SFLDS00029">
    <property type="entry name" value="Radical_SAM"/>
    <property type="match status" value="1"/>
</dbReference>
<keyword evidence="12" id="KW-0413">Isomerase</keyword>
<evidence type="ECO:0000256" key="11">
    <source>
        <dbReference type="ARBA" id="ARBA00023014"/>
    </source>
</evidence>
<keyword evidence="8 14" id="KW-0479">Metal-binding</keyword>
<evidence type="ECO:0000256" key="6">
    <source>
        <dbReference type="ARBA" id="ARBA00022485"/>
    </source>
</evidence>
<dbReference type="NCBIfam" id="TIGR00238">
    <property type="entry name" value="KamA family radical SAM protein"/>
    <property type="match status" value="1"/>
</dbReference>
<feature type="domain" description="Radical SAM core" evidence="16">
    <location>
        <begin position="86"/>
        <end position="298"/>
    </location>
</feature>
<evidence type="ECO:0000259" key="16">
    <source>
        <dbReference type="PROSITE" id="PS51918"/>
    </source>
</evidence>
<evidence type="ECO:0000256" key="2">
    <source>
        <dbReference type="ARBA" id="ARBA00001933"/>
    </source>
</evidence>
<feature type="binding site" evidence="14">
    <location>
        <position position="100"/>
    </location>
    <ligand>
        <name>[4Fe-4S] cluster</name>
        <dbReference type="ChEBI" id="CHEBI:49883"/>
        <note>4Fe-4S-S-AdoMet</note>
    </ligand>
</feature>
<dbReference type="SFLD" id="SFLDF00314">
    <property type="entry name" value="L-lysine_2_3-aminomutase_(yjeK"/>
    <property type="match status" value="1"/>
</dbReference>
<evidence type="ECO:0000256" key="14">
    <source>
        <dbReference type="PIRSR" id="PIRSR004911-1"/>
    </source>
</evidence>
<dbReference type="Gene3D" id="3.20.20.70">
    <property type="entry name" value="Aldolase class I"/>
    <property type="match status" value="1"/>
</dbReference>
<evidence type="ECO:0000256" key="15">
    <source>
        <dbReference type="PIRSR" id="PIRSR603739-50"/>
    </source>
</evidence>
<dbReference type="InterPro" id="IPR003739">
    <property type="entry name" value="Lys_aminomutase/Glu_NH3_mut"/>
</dbReference>
<comment type="catalytic activity">
    <reaction evidence="1">
        <text>L-lysine = D-beta-lysine</text>
        <dbReference type="Rhea" id="RHEA:44148"/>
        <dbReference type="ChEBI" id="CHEBI:32551"/>
        <dbReference type="ChEBI" id="CHEBI:84138"/>
    </reaction>
</comment>
<dbReference type="NCBIfam" id="TIGR03821">
    <property type="entry name" value="EFP_modif_epmB"/>
    <property type="match status" value="1"/>
</dbReference>
<dbReference type="PROSITE" id="PS51918">
    <property type="entry name" value="RADICAL_SAM"/>
    <property type="match status" value="1"/>
</dbReference>
<dbReference type="InterPro" id="IPR022462">
    <property type="entry name" value="EpmB"/>
</dbReference>
<keyword evidence="7" id="KW-0949">S-adenosyl-L-methionine</keyword>
<dbReference type="PIRSF" id="PIRSF004911">
    <property type="entry name" value="DUF160"/>
    <property type="match status" value="1"/>
</dbReference>
<evidence type="ECO:0000256" key="9">
    <source>
        <dbReference type="ARBA" id="ARBA00022898"/>
    </source>
</evidence>
<evidence type="ECO:0000256" key="1">
    <source>
        <dbReference type="ARBA" id="ARBA00001352"/>
    </source>
</evidence>
<organism evidence="17 18">
    <name type="scientific">Thiosulfatimonas sediminis</name>
    <dbReference type="NCBI Taxonomy" id="2675054"/>
    <lineage>
        <taxon>Bacteria</taxon>
        <taxon>Pseudomonadati</taxon>
        <taxon>Pseudomonadota</taxon>
        <taxon>Gammaproteobacteria</taxon>
        <taxon>Thiotrichales</taxon>
        <taxon>Piscirickettsiaceae</taxon>
        <taxon>Thiosulfatimonas</taxon>
    </lineage>
</organism>
<dbReference type="GO" id="GO:0046872">
    <property type="term" value="F:metal ion binding"/>
    <property type="evidence" value="ECO:0007669"/>
    <property type="project" value="UniProtKB-KW"/>
</dbReference>
<protein>
    <recommendedName>
        <fullName evidence="5">L-lysine 2,3-aminomutase</fullName>
    </recommendedName>
    <alternativeName>
        <fullName evidence="13">EF-P post-translational modification enzyme B</fullName>
    </alternativeName>
</protein>
<keyword evidence="11 14" id="KW-0411">Iron-sulfur</keyword>
<dbReference type="InterPro" id="IPR058240">
    <property type="entry name" value="rSAM_sf"/>
</dbReference>
<evidence type="ECO:0000256" key="3">
    <source>
        <dbReference type="ARBA" id="ARBA00001966"/>
    </source>
</evidence>
<dbReference type="PANTHER" id="PTHR30538">
    <property type="entry name" value="LYSINE 2,3-AMINOMUTASE-RELATED"/>
    <property type="match status" value="1"/>
</dbReference>
<evidence type="ECO:0000256" key="12">
    <source>
        <dbReference type="ARBA" id="ARBA00023235"/>
    </source>
</evidence>
<keyword evidence="9 15" id="KW-0663">Pyridoxal phosphate</keyword>
<feature type="binding site" evidence="14">
    <location>
        <position position="104"/>
    </location>
    <ligand>
        <name>[4Fe-4S] cluster</name>
        <dbReference type="ChEBI" id="CHEBI:49883"/>
        <note>4Fe-4S-S-AdoMet</note>
    </ligand>
</feature>
<comment type="cofactor">
    <cofactor evidence="3">
        <name>[4Fe-4S] cluster</name>
        <dbReference type="ChEBI" id="CHEBI:49883"/>
    </cofactor>
</comment>
<evidence type="ECO:0000313" key="17">
    <source>
        <dbReference type="EMBL" id="BBP46600.1"/>
    </source>
</evidence>
<evidence type="ECO:0000256" key="13">
    <source>
        <dbReference type="ARBA" id="ARBA00030756"/>
    </source>
</evidence>
<sequence>MSDSVRSSAELLAHLGLNTHRITSIRQPAFAYKAPQHFITRITPNNPHDPLLKQILPVPDELITAPDFVSDPVGDFQNNPQPSLIHKYHGRVLLIASPKCDIHCRYCFRRHFPYEAHANQRHWQAALQTIAADNSLHEVILSGGDPMSLSEAALLKLSQQIEEIDHIRTLRIHSRTPVVAPQQAAQTQWLEWVKRSRLNLVIVVHCNHANELSPESAHLFQIYRQANITLLNQSVLLKAVNDSLEALNALSHKLFAQGVLPYYLHQLDKVQGAIHFEVSNQEALQLHQALRASLPGYLVPKLVREIAGEPYKTPL</sequence>
<keyword evidence="10" id="KW-0408">Iron</keyword>
<name>A0A6F8PXA6_9GAMM</name>
<feature type="modified residue" description="N6-(pyridoxal phosphate)lysine" evidence="15">
    <location>
        <position position="312"/>
    </location>
</feature>
<dbReference type="KEGG" id="tse:THMIRHAS_19730"/>
<dbReference type="RefSeq" id="WP_173273406.1">
    <property type="nucleotide sequence ID" value="NZ_AP021889.1"/>
</dbReference>
<accession>A0A6F8PXA6</accession>